<evidence type="ECO:0000313" key="2">
    <source>
        <dbReference type="EMBL" id="MBV6343310.1"/>
    </source>
</evidence>
<dbReference type="EMBL" id="JABXWD010000528">
    <property type="protein sequence ID" value="MBV6343310.1"/>
    <property type="molecule type" value="Genomic_DNA"/>
</dbReference>
<reference evidence="2 3" key="1">
    <citation type="journal article" date="2020" name="J Geophys Res Biogeosci">
        <title>Magnetotaxis as an Adaptation to Enable Bacterial Shuttling of Microbial Sulfur and Sulfur Cycling Across Aquatic Oxic#Anoxic Interfaces.</title>
        <authorList>
            <person name="Li J."/>
            <person name="Liu P."/>
            <person name="Wang J."/>
            <person name="Roberts A.P."/>
            <person name="Pan Y."/>
        </authorList>
    </citation>
    <scope>NUCLEOTIDE SEQUENCE [LARGE SCALE GENOMIC DNA]</scope>
    <source>
        <strain evidence="2 3">MYR-1_YQ</strain>
    </source>
</reference>
<dbReference type="InterPro" id="IPR003383">
    <property type="entry name" value="Circovirus_capsid"/>
</dbReference>
<keyword evidence="3" id="KW-1185">Reference proteome</keyword>
<dbReference type="Proteomes" id="UP001196980">
    <property type="component" value="Unassembled WGS sequence"/>
</dbReference>
<dbReference type="Pfam" id="PF02443">
    <property type="entry name" value="Circo_capsid"/>
    <property type="match status" value="1"/>
</dbReference>
<evidence type="ECO:0008006" key="4">
    <source>
        <dbReference type="Google" id="ProtNLM"/>
    </source>
</evidence>
<evidence type="ECO:0000313" key="3">
    <source>
        <dbReference type="Proteomes" id="UP001196980"/>
    </source>
</evidence>
<sequence length="255" mass="27781">MAKGKAKGKKGARRPAGRRRPVARRTNVPDYAGLSAKRTITTGGVQFSSNTLYNLMNVQLADYPRAVQVAKAYQHYRIRKISVTFKPTLDTFSSGGATSKARLYYMIDKSGSIPTNISLEGLKAMGARPRDLDEKNVTIAWSPSVLEGVMFQPGVATTAPSKYKVSPWLSTSSVPVQPGVFVPSGIDHLGLYWYLDMMIDTVGYQYAIEVEVQFEFKKPLTDILSSVAAKPAEYPLLNDSPDGIVGGTDDHLATA</sequence>
<comment type="caution">
    <text evidence="2">The sequence shown here is derived from an EMBL/GenBank/DDBJ whole genome shotgun (WGS) entry which is preliminary data.</text>
</comment>
<dbReference type="RefSeq" id="WP_218253923.1">
    <property type="nucleotide sequence ID" value="NZ_JABXWD010000528.1"/>
</dbReference>
<feature type="compositionally biased region" description="Basic residues" evidence="1">
    <location>
        <begin position="1"/>
        <end position="23"/>
    </location>
</feature>
<protein>
    <recommendedName>
        <fullName evidence="4">Capsid protein</fullName>
    </recommendedName>
</protein>
<proteinExistence type="predicted"/>
<gene>
    <name evidence="2" type="ORF">HWQ67_17165</name>
</gene>
<name>A0ABS6S393_9BACT</name>
<feature type="region of interest" description="Disordered" evidence="1">
    <location>
        <begin position="1"/>
        <end position="30"/>
    </location>
</feature>
<organism evidence="2 3">
    <name type="scientific">Candidatus Magnetobacterium casense</name>
    <dbReference type="NCBI Taxonomy" id="1455061"/>
    <lineage>
        <taxon>Bacteria</taxon>
        <taxon>Pseudomonadati</taxon>
        <taxon>Nitrospirota</taxon>
        <taxon>Thermodesulfovibrionia</taxon>
        <taxon>Thermodesulfovibrionales</taxon>
        <taxon>Candidatus Magnetobacteriaceae</taxon>
        <taxon>Candidatus Magnetobacterium</taxon>
    </lineage>
</organism>
<evidence type="ECO:0000256" key="1">
    <source>
        <dbReference type="SAM" id="MobiDB-lite"/>
    </source>
</evidence>
<accession>A0ABS6S393</accession>